<name>A0A0E9UKG1_ANGAN</name>
<reference evidence="1" key="2">
    <citation type="journal article" date="2015" name="Fish Shellfish Immunol.">
        <title>Early steps in the European eel (Anguilla anguilla)-Vibrio vulnificus interaction in the gills: Role of the RtxA13 toxin.</title>
        <authorList>
            <person name="Callol A."/>
            <person name="Pajuelo D."/>
            <person name="Ebbesson L."/>
            <person name="Teles M."/>
            <person name="MacKenzie S."/>
            <person name="Amaro C."/>
        </authorList>
    </citation>
    <scope>NUCLEOTIDE SEQUENCE</scope>
</reference>
<proteinExistence type="predicted"/>
<protein>
    <submittedName>
        <fullName evidence="1">Uncharacterized protein</fullName>
    </submittedName>
</protein>
<dbReference type="EMBL" id="GBXM01042842">
    <property type="protein sequence ID" value="JAH65735.1"/>
    <property type="molecule type" value="Transcribed_RNA"/>
</dbReference>
<organism evidence="1">
    <name type="scientific">Anguilla anguilla</name>
    <name type="common">European freshwater eel</name>
    <name type="synonym">Muraena anguilla</name>
    <dbReference type="NCBI Taxonomy" id="7936"/>
    <lineage>
        <taxon>Eukaryota</taxon>
        <taxon>Metazoa</taxon>
        <taxon>Chordata</taxon>
        <taxon>Craniata</taxon>
        <taxon>Vertebrata</taxon>
        <taxon>Euteleostomi</taxon>
        <taxon>Actinopterygii</taxon>
        <taxon>Neopterygii</taxon>
        <taxon>Teleostei</taxon>
        <taxon>Anguilliformes</taxon>
        <taxon>Anguillidae</taxon>
        <taxon>Anguilla</taxon>
    </lineage>
</organism>
<evidence type="ECO:0000313" key="1">
    <source>
        <dbReference type="EMBL" id="JAH65735.1"/>
    </source>
</evidence>
<sequence length="45" mass="5398">MYVLFSKKPRNLRKKEILIRQDGSEIMRCHLATRHYCNYLSSKVA</sequence>
<reference evidence="1" key="1">
    <citation type="submission" date="2014-11" db="EMBL/GenBank/DDBJ databases">
        <authorList>
            <person name="Amaro Gonzalez C."/>
        </authorList>
    </citation>
    <scope>NUCLEOTIDE SEQUENCE</scope>
</reference>
<dbReference type="AlphaFoldDB" id="A0A0E9UKG1"/>
<accession>A0A0E9UKG1</accession>